<dbReference type="InterPro" id="IPR011047">
    <property type="entry name" value="Quinoprotein_ADH-like_sf"/>
</dbReference>
<keyword evidence="2" id="KW-1015">Disulfide bond</keyword>
<dbReference type="InterPro" id="IPR006558">
    <property type="entry name" value="LamG-like"/>
</dbReference>
<dbReference type="SUPFAM" id="SSF49265">
    <property type="entry name" value="Fibronectin type III"/>
    <property type="match status" value="1"/>
</dbReference>
<dbReference type="InterPro" id="IPR003961">
    <property type="entry name" value="FN3_dom"/>
</dbReference>
<keyword evidence="3" id="KW-0378">Hydrolase</keyword>
<dbReference type="EMBL" id="JAFMPK010000020">
    <property type="protein sequence ID" value="MBO0608000.1"/>
    <property type="molecule type" value="Genomic_DNA"/>
</dbReference>
<evidence type="ECO:0000256" key="3">
    <source>
        <dbReference type="ARBA" id="ARBA00023295"/>
    </source>
</evidence>
<organism evidence="7 8">
    <name type="scientific">Myceligenerans salitolerans</name>
    <dbReference type="NCBI Taxonomy" id="1230528"/>
    <lineage>
        <taxon>Bacteria</taxon>
        <taxon>Bacillati</taxon>
        <taxon>Actinomycetota</taxon>
        <taxon>Actinomycetes</taxon>
        <taxon>Micrococcales</taxon>
        <taxon>Promicromonosporaceae</taxon>
        <taxon>Myceligenerans</taxon>
    </lineage>
</organism>
<dbReference type="InterPro" id="IPR015943">
    <property type="entry name" value="WD40/YVTN_repeat-like_dom_sf"/>
</dbReference>
<keyword evidence="1" id="KW-0732">Signal</keyword>
<name>A0ABS3I4V9_9MICO</name>
<dbReference type="SUPFAM" id="SSF50998">
    <property type="entry name" value="Quinoprotein alcohol dehydrogenase-like"/>
    <property type="match status" value="1"/>
</dbReference>
<keyword evidence="4" id="KW-0119">Carbohydrate metabolism</keyword>
<dbReference type="InterPro" id="IPR035986">
    <property type="entry name" value="PKD_dom_sf"/>
</dbReference>
<reference evidence="7 8" key="1">
    <citation type="submission" date="2021-03" db="EMBL/GenBank/DDBJ databases">
        <authorList>
            <person name="Xin L."/>
        </authorList>
    </citation>
    <scope>NUCLEOTIDE SEQUENCE [LARGE SCALE GENOMIC DNA]</scope>
    <source>
        <strain evidence="7 8">XHU 5031</strain>
    </source>
</reference>
<dbReference type="InterPro" id="IPR000601">
    <property type="entry name" value="PKD_dom"/>
</dbReference>
<dbReference type="InterPro" id="IPR024982">
    <property type="entry name" value="Rax2-like_C"/>
</dbReference>
<dbReference type="InterPro" id="IPR013320">
    <property type="entry name" value="ConA-like_dom_sf"/>
</dbReference>
<dbReference type="InterPro" id="IPR036116">
    <property type="entry name" value="FN3_sf"/>
</dbReference>
<evidence type="ECO:0000256" key="2">
    <source>
        <dbReference type="ARBA" id="ARBA00023157"/>
    </source>
</evidence>
<evidence type="ECO:0000256" key="1">
    <source>
        <dbReference type="ARBA" id="ARBA00022729"/>
    </source>
</evidence>
<dbReference type="Pfam" id="PF18911">
    <property type="entry name" value="PKD_4"/>
    <property type="match status" value="1"/>
</dbReference>
<feature type="domain" description="PKD" evidence="5">
    <location>
        <begin position="815"/>
        <end position="897"/>
    </location>
</feature>
<evidence type="ECO:0000313" key="8">
    <source>
        <dbReference type="Proteomes" id="UP000664617"/>
    </source>
</evidence>
<dbReference type="Gene3D" id="2.130.10.10">
    <property type="entry name" value="YVTN repeat-like/Quinoprotein amine dehydrogenase"/>
    <property type="match status" value="1"/>
</dbReference>
<dbReference type="Pfam" id="PF13385">
    <property type="entry name" value="Laminin_G_3"/>
    <property type="match status" value="1"/>
</dbReference>
<evidence type="ECO:0000313" key="7">
    <source>
        <dbReference type="EMBL" id="MBO0608000.1"/>
    </source>
</evidence>
<proteinExistence type="predicted"/>
<evidence type="ECO:0000256" key="4">
    <source>
        <dbReference type="ARBA" id="ARBA00023326"/>
    </source>
</evidence>
<sequence>MRVPGTESLVLRPRRRPAAGVAAVAVVAVLSGGLAAAPALAAPGARDVLVTTPAAGDVATTALSAASSAELPATVSSDPLPTTQIDGVAWTQVVVGDTVYVGGSFSSARPAGAAPGTDEVPRGNLLAYDLATGELDTSWSPMVNGEVKGLAVSPDESVLYVVGSFTSVDGVTRYRSAAFDTSTGALTSFRPAVNGPVYAVATSGDDVFLGGSFSSVNNTARSRVAAVDAATGATTRAFEAAVGNRSVQAMTAAPDGGSVVISGNFTAVDGSSDPGYGLARLDAATGDLLPLPVNDEVRNAGDKAAILALSSDENYFYGTGYHYGGGGNVEGSFAASWETGELVWIEDCHGDTYSIVPFRGAAYQASHKHYCGNSGGFPETSPRSYYHGTAVTLTVEGTNTADIFGYPDHPGTPRPEFLNWYPDFSIGTYTGQEQGPWHVTASGDYVVFGGEFLRVNNRPQQGLVRFAVRDVAPNADGPRLGGASFALSASSPASGVVRLTWPQNHDRDDKTLTYSVYRDTSSAPAVAEVEATASFWETETLTALDVGATPGSTHRYAVVARDPWGNAAWSDWVDVTVTDGEPLGTYAQDVLLDGASHYWRMGGTSGPVTDLAGAYDLTAGTDVAFGTSGALATSSDTAVTTDGTIDSRTWTTGTARPAPQTFSVETWFRTTTPGGKLIGYGDRGSRSTSSSYDRHLYLDGTGRLVLGAYPGALRTVTSSAPVTDGAWHHAVGTLGADGMRLYLDGELVATDTSTTGAQTYNGFWRVGGDNLDGWSPSSPNRNFTGDIDEVAVYEHVLTPEQIARHHVVGLTGEGPNQAPTADAELGMSDLTLTADASASTDPDGEIASYAWDLGDGDTATGPTVEHTYAAAGTYEVTLTVTDDDGATDTYTEDVTATDPPPPDPALARDAFARTVAGGWGTADTGGAWTTGGSASRFSVDDGAGRLEMAGGLTLSAQLGDVSDTATDVTVRAWADDVPSGNSYLTVQGRRVGGDHLGGRLKLFPDGRVEVHTVRNGTPLAGGTVTGLTFAAGDPLLVRVQVTGTSPATIRTRVWAEGTAEPTTWQAVSTDGTASLQTAGSVGLMLYTGGSAASSWAFDDLVVLEAQD</sequence>
<accession>A0ABS3I4V9</accession>
<dbReference type="SMART" id="SM00089">
    <property type="entry name" value="PKD"/>
    <property type="match status" value="1"/>
</dbReference>
<reference evidence="8" key="2">
    <citation type="submission" date="2023-07" db="EMBL/GenBank/DDBJ databases">
        <title>Myceligenerans salitolerans sp. nov., a halotolerant actinomycete isolated from a salt lake in Xinjiang, China.</title>
        <authorList>
            <person name="Guan T."/>
        </authorList>
    </citation>
    <scope>NUCLEOTIDE SEQUENCE [LARGE SCALE GENOMIC DNA]</scope>
    <source>
        <strain evidence="8">XHU 5031</strain>
    </source>
</reference>
<dbReference type="PROSITE" id="PS50853">
    <property type="entry name" value="FN3"/>
    <property type="match status" value="1"/>
</dbReference>
<evidence type="ECO:0000259" key="5">
    <source>
        <dbReference type="PROSITE" id="PS50093"/>
    </source>
</evidence>
<comment type="caution">
    <text evidence="7">The sequence shown here is derived from an EMBL/GenBank/DDBJ whole genome shotgun (WGS) entry which is preliminary data.</text>
</comment>
<dbReference type="InterPro" id="IPR022409">
    <property type="entry name" value="PKD/Chitinase_dom"/>
</dbReference>
<dbReference type="Proteomes" id="UP000664617">
    <property type="component" value="Unassembled WGS sequence"/>
</dbReference>
<dbReference type="RefSeq" id="WP_207273997.1">
    <property type="nucleotide sequence ID" value="NZ_JAFMPK010000020.1"/>
</dbReference>
<feature type="domain" description="Fibronectin type-III" evidence="6">
    <location>
        <begin position="483"/>
        <end position="581"/>
    </location>
</feature>
<dbReference type="InterPro" id="IPR013783">
    <property type="entry name" value="Ig-like_fold"/>
</dbReference>
<dbReference type="CDD" id="cd00146">
    <property type="entry name" value="PKD"/>
    <property type="match status" value="1"/>
</dbReference>
<gene>
    <name evidence="7" type="ORF">J0911_03040</name>
</gene>
<dbReference type="SMART" id="SM00560">
    <property type="entry name" value="LamGL"/>
    <property type="match status" value="1"/>
</dbReference>
<protein>
    <submittedName>
        <fullName evidence="7">PKD domain-containing protein</fullName>
    </submittedName>
</protein>
<dbReference type="SUPFAM" id="SSF49899">
    <property type="entry name" value="Concanavalin A-like lectins/glucanases"/>
    <property type="match status" value="1"/>
</dbReference>
<dbReference type="PROSITE" id="PS50093">
    <property type="entry name" value="PKD"/>
    <property type="match status" value="1"/>
</dbReference>
<keyword evidence="4" id="KW-0624">Polysaccharide degradation</keyword>
<keyword evidence="8" id="KW-1185">Reference proteome</keyword>
<dbReference type="SUPFAM" id="SSF49299">
    <property type="entry name" value="PKD domain"/>
    <property type="match status" value="1"/>
</dbReference>
<dbReference type="Pfam" id="PF12768">
    <property type="entry name" value="Rax2"/>
    <property type="match status" value="1"/>
</dbReference>
<keyword evidence="3" id="KW-0326">Glycosidase</keyword>
<dbReference type="Gene3D" id="2.60.120.200">
    <property type="match status" value="1"/>
</dbReference>
<dbReference type="Gene3D" id="2.60.40.10">
    <property type="entry name" value="Immunoglobulins"/>
    <property type="match status" value="2"/>
</dbReference>
<evidence type="ECO:0000259" key="6">
    <source>
        <dbReference type="PROSITE" id="PS50853"/>
    </source>
</evidence>